<dbReference type="AlphaFoldDB" id="A9WUY5"/>
<dbReference type="SUPFAM" id="SSF54637">
    <property type="entry name" value="Thioesterase/thiol ester dehydrase-isomerase"/>
    <property type="match status" value="1"/>
</dbReference>
<dbReference type="Proteomes" id="UP000002007">
    <property type="component" value="Chromosome"/>
</dbReference>
<evidence type="ECO:0000313" key="2">
    <source>
        <dbReference type="Proteomes" id="UP000002007"/>
    </source>
</evidence>
<dbReference type="GO" id="GO:0047617">
    <property type="term" value="F:fatty acyl-CoA hydrolase activity"/>
    <property type="evidence" value="ECO:0007669"/>
    <property type="project" value="TreeGrafter"/>
</dbReference>
<dbReference type="KEGG" id="rsa:RSal33209_3292"/>
<accession>A9WUY5</accession>
<organism evidence="1 2">
    <name type="scientific">Renibacterium salmoninarum (strain ATCC 33209 / DSM 20767 / JCM 11484 / NBRC 15589 / NCIMB 2235)</name>
    <dbReference type="NCBI Taxonomy" id="288705"/>
    <lineage>
        <taxon>Bacteria</taxon>
        <taxon>Bacillati</taxon>
        <taxon>Actinomycetota</taxon>
        <taxon>Actinomycetes</taxon>
        <taxon>Micrococcales</taxon>
        <taxon>Micrococcaceae</taxon>
        <taxon>Renibacterium</taxon>
    </lineage>
</organism>
<dbReference type="HOGENOM" id="CLU_101141_2_0_11"/>
<evidence type="ECO:0000313" key="1">
    <source>
        <dbReference type="EMBL" id="ABY25006.1"/>
    </source>
</evidence>
<dbReference type="PANTHER" id="PTHR31793:SF24">
    <property type="entry name" value="LONG-CHAIN ACYL-COA THIOESTERASE FADM"/>
    <property type="match status" value="1"/>
</dbReference>
<dbReference type="eggNOG" id="COG0824">
    <property type="taxonomic scope" value="Bacteria"/>
</dbReference>
<dbReference type="CDD" id="cd00586">
    <property type="entry name" value="4HBT"/>
    <property type="match status" value="1"/>
</dbReference>
<keyword evidence="1" id="KW-0378">Hydrolase</keyword>
<dbReference type="EC" id="3.1.2.-" evidence="1"/>
<dbReference type="Gene3D" id="3.10.129.10">
    <property type="entry name" value="Hotdog Thioesterase"/>
    <property type="match status" value="1"/>
</dbReference>
<dbReference type="PANTHER" id="PTHR31793">
    <property type="entry name" value="4-HYDROXYBENZOYL-COA THIOESTERASE FAMILY MEMBER"/>
    <property type="match status" value="1"/>
</dbReference>
<dbReference type="EMBL" id="CP000910">
    <property type="protein sequence ID" value="ABY25006.1"/>
    <property type="molecule type" value="Genomic_DNA"/>
</dbReference>
<sequence length="183" mass="20187">MFSDTLFGLWTRLCEDEPMSSVIQIPLQIRFGDIDSYGHVNNVQYIQFLEDARVQLMHAVLGTAAGAGASSDQCFNDLLDADQLTLVGRHEIEYLAPLTFRTQPVFVNIWITRIGTSSFDFGYTVAEQDGSSVYVQAASGMVLVSRTSGKPVALSGNQRHALETWLGSSIDFTRRPAAEKFVS</sequence>
<dbReference type="InterPro" id="IPR029069">
    <property type="entry name" value="HotDog_dom_sf"/>
</dbReference>
<dbReference type="Pfam" id="PF13279">
    <property type="entry name" value="4HBT_2"/>
    <property type="match status" value="1"/>
</dbReference>
<dbReference type="STRING" id="288705.RSal33209_3292"/>
<protein>
    <submittedName>
        <fullName evidence="1">Thioesterase</fullName>
        <ecNumber evidence="1">3.1.2.-</ecNumber>
    </submittedName>
</protein>
<proteinExistence type="predicted"/>
<keyword evidence="2" id="KW-1185">Reference proteome</keyword>
<reference evidence="2" key="1">
    <citation type="journal article" date="2008" name="J. Bacteriol.">
        <title>Genome sequence of the fish pathogen Renibacterium salmoninarum suggests reductive evolution away from an environmental Arthrobacter ancestor.</title>
        <authorList>
            <person name="Wiens G.D."/>
            <person name="Rockey D.D."/>
            <person name="Wu Z."/>
            <person name="Chang J."/>
            <person name="Levy R."/>
            <person name="Crane S."/>
            <person name="Chen D.S."/>
            <person name="Capri G.R."/>
            <person name="Burnett J.R."/>
            <person name="Sudheesh P.S."/>
            <person name="Schipma M.J."/>
            <person name="Burd H."/>
            <person name="Bhattacharyya A."/>
            <person name="Rhodes L.D."/>
            <person name="Kaul R."/>
            <person name="Strom M.S."/>
        </authorList>
    </citation>
    <scope>NUCLEOTIDE SEQUENCE [LARGE SCALE GENOMIC DNA]</scope>
    <source>
        <strain evidence="2">ATCC 33209 / DSM 20767 / JCM 11484 / NBRC 15589 / NCIMB 2235</strain>
    </source>
</reference>
<dbReference type="InterPro" id="IPR050563">
    <property type="entry name" value="4-hydroxybenzoyl-CoA_TE"/>
</dbReference>
<name>A9WUY5_RENSM</name>
<gene>
    <name evidence="1" type="ordered locus">RSal33209_3292</name>
</gene>